<evidence type="ECO:0000313" key="5">
    <source>
        <dbReference type="Proteomes" id="UP000256514"/>
    </source>
</evidence>
<dbReference type="Pfam" id="PF25225">
    <property type="entry name" value="DUF7843"/>
    <property type="match status" value="1"/>
</dbReference>
<comment type="caution">
    <text evidence="4">The sequence shown here is derived from an EMBL/GenBank/DDBJ whole genome shotgun (WGS) entry which is preliminary data.</text>
</comment>
<feature type="domain" description="DUF7843" evidence="3">
    <location>
        <begin position="30"/>
        <end position="80"/>
    </location>
</feature>
<dbReference type="Pfam" id="PF13387">
    <property type="entry name" value="Lnb_N"/>
    <property type="match status" value="1"/>
</dbReference>
<evidence type="ECO:0000259" key="3">
    <source>
        <dbReference type="Pfam" id="PF25225"/>
    </source>
</evidence>
<organism evidence="4 5">
    <name type="scientific">Helicobacter equorum</name>
    <dbReference type="NCBI Taxonomy" id="361872"/>
    <lineage>
        <taxon>Bacteria</taxon>
        <taxon>Pseudomonadati</taxon>
        <taxon>Campylobacterota</taxon>
        <taxon>Epsilonproteobacteria</taxon>
        <taxon>Campylobacterales</taxon>
        <taxon>Helicobacteraceae</taxon>
        <taxon>Helicobacter</taxon>
    </lineage>
</organism>
<dbReference type="OrthoDB" id="9759948at2"/>
<protein>
    <submittedName>
        <fullName evidence="4">Uncharacterized protein</fullName>
    </submittedName>
</protein>
<dbReference type="InterPro" id="IPR025178">
    <property type="entry name" value="Lnb_N"/>
</dbReference>
<dbReference type="InterPro" id="IPR057162">
    <property type="entry name" value="DUF7840"/>
</dbReference>
<evidence type="ECO:0000259" key="1">
    <source>
        <dbReference type="Pfam" id="PF13387"/>
    </source>
</evidence>
<dbReference type="AlphaFoldDB" id="A0A3D8IRH5"/>
<evidence type="ECO:0000259" key="2">
    <source>
        <dbReference type="Pfam" id="PF25222"/>
    </source>
</evidence>
<dbReference type="EMBL" id="NXLT01000002">
    <property type="protein sequence ID" value="RDU67812.1"/>
    <property type="molecule type" value="Genomic_DNA"/>
</dbReference>
<dbReference type="RefSeq" id="WP_115570630.1">
    <property type="nucleotide sequence ID" value="NZ_NXLT01000002.1"/>
</dbReference>
<feature type="domain" description="Lnb N-terminal periplasmic" evidence="1">
    <location>
        <begin position="148"/>
        <end position="299"/>
    </location>
</feature>
<dbReference type="Pfam" id="PF25222">
    <property type="entry name" value="DUF7840"/>
    <property type="match status" value="1"/>
</dbReference>
<dbReference type="InterPro" id="IPR057165">
    <property type="entry name" value="DUF7843"/>
</dbReference>
<keyword evidence="5" id="KW-1185">Reference proteome</keyword>
<name>A0A3D8IRH5_9HELI</name>
<feature type="domain" description="DUF7840" evidence="2">
    <location>
        <begin position="448"/>
        <end position="627"/>
    </location>
</feature>
<dbReference type="Proteomes" id="UP000256514">
    <property type="component" value="Unassembled WGS sequence"/>
</dbReference>
<gene>
    <name evidence="4" type="ORF">CQA54_02460</name>
</gene>
<reference evidence="4 5" key="1">
    <citation type="submission" date="2018-04" db="EMBL/GenBank/DDBJ databases">
        <title>Novel Campyloabacter and Helicobacter Species and Strains.</title>
        <authorList>
            <person name="Mannion A.J."/>
            <person name="Shen Z."/>
            <person name="Fox J.G."/>
        </authorList>
    </citation>
    <scope>NUCLEOTIDE SEQUENCE [LARGE SCALE GENOMIC DNA]</scope>
    <source>
        <strain evidence="4 5">MIT 12-6600</strain>
    </source>
</reference>
<proteinExistence type="predicted"/>
<evidence type="ECO:0000313" key="4">
    <source>
        <dbReference type="EMBL" id="RDU67812.1"/>
    </source>
</evidence>
<sequence>MRYGVIFILCVVYAFGLSKDEAIQKALELELYNQKQWRDLLHFNGRESEIDSPEFFYAKDGKKDPKAELIATIQAFYAPIDSVVVPEDFANRVSKANMLLDAAVTSLPRRSASKEDYHGICRFRARFFYLDSLLHFEDLPNLECQDFKAMFAYVNPKSATIIFPSAHINSPASMFGHTFLLLNSGFNSRLLSFAINYQASADPNVENGFSFAFKGLLGMYDGRFSILPYYEKIKEYRDFENRDIWEFDLNLSYDEVVQMYRHIWELGDAWSWYYFFDENCSYNILWLLEVARPSLELRKKFIYQVNPPETLFVMRDAGLITKQTYRPSRRSKLLAYEKIMSFGDVRKAKQVAKGKLAPSAIASDSTLTLDRKQYILESSIEMSEYWYAKDKLDKEEYTQIVHDSASVRSRLGASEAVDIPVPSSPLMGNRGLRVSPMYFVNTDSQNLTQQGLGLDFRLAYHDITDNDRGYLTGAQIEVLRILGFSGIDSEHKGYAHIHQATIFSLASFGMMSKFFTPFSYRLESGFSRQFLYDNLRYYLAFGGGFSTRIGDYSYVYYLLEPTLYFNASNTADFLLANAFGIVLGNDGAPKLALEYKLKGYDIHTFGHYVSATASINLKANLGLFLTLESNMLPQPYISRYGIQSGVRIYF</sequence>
<accession>A0A3D8IRH5</accession>